<dbReference type="Gene3D" id="3.40.190.10">
    <property type="entry name" value="Periplasmic binding protein-like II"/>
    <property type="match status" value="2"/>
</dbReference>
<dbReference type="OrthoDB" id="9815002at2"/>
<evidence type="ECO:0000259" key="6">
    <source>
        <dbReference type="SMART" id="SM00062"/>
    </source>
</evidence>
<gene>
    <name evidence="7" type="ORF">SAMN05216193_106152</name>
</gene>
<dbReference type="SMART" id="SM00062">
    <property type="entry name" value="PBPb"/>
    <property type="match status" value="1"/>
</dbReference>
<keyword evidence="8" id="KW-1185">Reference proteome</keyword>
<dbReference type="SUPFAM" id="SSF53955">
    <property type="entry name" value="Lysozyme-like"/>
    <property type="match status" value="1"/>
</dbReference>
<dbReference type="GO" id="GO:0009253">
    <property type="term" value="P:peptidoglycan catabolic process"/>
    <property type="evidence" value="ECO:0007669"/>
    <property type="project" value="TreeGrafter"/>
</dbReference>
<evidence type="ECO:0000313" key="8">
    <source>
        <dbReference type="Proteomes" id="UP000242957"/>
    </source>
</evidence>
<dbReference type="Pfam" id="PF01464">
    <property type="entry name" value="SLT"/>
    <property type="match status" value="1"/>
</dbReference>
<evidence type="ECO:0000256" key="1">
    <source>
        <dbReference type="ARBA" id="ARBA00004339"/>
    </source>
</evidence>
<evidence type="ECO:0000256" key="3">
    <source>
        <dbReference type="ARBA" id="ARBA00022729"/>
    </source>
</evidence>
<dbReference type="InterPro" id="IPR001638">
    <property type="entry name" value="Solute-binding_3/MltF_N"/>
</dbReference>
<evidence type="ECO:0000313" key="7">
    <source>
        <dbReference type="EMBL" id="SDN92631.1"/>
    </source>
</evidence>
<dbReference type="CDD" id="cd01009">
    <property type="entry name" value="PBP2_YfhD_N"/>
    <property type="match status" value="1"/>
</dbReference>
<keyword evidence="4" id="KW-0472">Membrane</keyword>
<dbReference type="GO" id="GO:0009279">
    <property type="term" value="C:cell outer membrane"/>
    <property type="evidence" value="ECO:0007669"/>
    <property type="project" value="UniProtKB-SubCell"/>
</dbReference>
<dbReference type="Gene3D" id="1.10.530.10">
    <property type="match status" value="1"/>
</dbReference>
<evidence type="ECO:0000256" key="4">
    <source>
        <dbReference type="ARBA" id="ARBA00023237"/>
    </source>
</evidence>
<organism evidence="7 8">
    <name type="scientific">Pseudomonas jinjuensis</name>
    <dbReference type="NCBI Taxonomy" id="198616"/>
    <lineage>
        <taxon>Bacteria</taxon>
        <taxon>Pseudomonadati</taxon>
        <taxon>Pseudomonadota</taxon>
        <taxon>Gammaproteobacteria</taxon>
        <taxon>Pseudomonadales</taxon>
        <taxon>Pseudomonadaceae</taxon>
        <taxon>Pseudomonas</taxon>
    </lineage>
</organism>
<dbReference type="AlphaFoldDB" id="A0A1H0FDI8"/>
<proteinExistence type="inferred from homology"/>
<feature type="signal peptide" evidence="5">
    <location>
        <begin position="1"/>
        <end position="21"/>
    </location>
</feature>
<dbReference type="InterPro" id="IPR008258">
    <property type="entry name" value="Transglycosylase_SLT_dom_1"/>
</dbReference>
<name>A0A1H0FDI8_9PSED</name>
<keyword evidence="4" id="KW-0998">Cell outer membrane</keyword>
<comment type="subcellular location">
    <subcellularLocation>
        <location evidence="1">Cell outer membrane</location>
        <topology evidence="1">Peripheral membrane protein</topology>
    </subcellularLocation>
</comment>
<dbReference type="SUPFAM" id="SSF53850">
    <property type="entry name" value="Periplasmic binding protein-like II"/>
    <property type="match status" value="1"/>
</dbReference>
<dbReference type="GO" id="GO:0008933">
    <property type="term" value="F:peptidoglycan lytic transglycosylase activity"/>
    <property type="evidence" value="ECO:0007669"/>
    <property type="project" value="TreeGrafter"/>
</dbReference>
<accession>A0A1H0FDI8</accession>
<feature type="chain" id="PRO_5017309243" evidence="5">
    <location>
        <begin position="22"/>
        <end position="474"/>
    </location>
</feature>
<evidence type="ECO:0000256" key="2">
    <source>
        <dbReference type="ARBA" id="ARBA00010333"/>
    </source>
</evidence>
<keyword evidence="3 5" id="KW-0732">Signal</keyword>
<reference evidence="8" key="1">
    <citation type="submission" date="2016-10" db="EMBL/GenBank/DDBJ databases">
        <authorList>
            <person name="Varghese N."/>
            <person name="Submissions S."/>
        </authorList>
    </citation>
    <scope>NUCLEOTIDE SEQUENCE [LARGE SCALE GENOMIC DNA]</scope>
    <source>
        <strain evidence="8">JCM 21621</strain>
    </source>
</reference>
<dbReference type="STRING" id="198616.SAMN05216193_106152"/>
<sequence length="474" mass="53514">MTRLLLAMLCLVALMPQPAAARLTSPPEGWEQQNIDSRDLATIRRDGVLRVLVNQSRNSFGEIHGEPIGIEYRRLRAFEQYLNDSSPGRKPLSIRFIPKAKDQLLAALQRGEGDLVAPGEVLLARDGTNVSASLAWQRQVPLVLIARQGNRRYARLEQLAGRSITLPAGSAAGEAIRKVNERLALKHLRPMTIEWLDPSLAVEDVLELVNAGIVDFSVVEQPIAERWAKVFRKLRVDRQLVFDDRESMTWFVRRDAPMLRASVNRFLKEYRAPADQDVAFQRLYRRAYKVRNPLQVADRKRLESLRPTLQRYAEENRLDWLALAAVAFKESSLNASARGASGATGLMQITPAAARAVGVGSVQQKDNNVQAASKYMAMLRRKFFASPRLKERDRLAFILAAYNLGPERVQGLRAEARRRGLDPNQWFFQVERVAAEQMGMGVVNYVSSVNKYYVAFQRQRDGLEPSARVATARK</sequence>
<dbReference type="PANTHER" id="PTHR35936:SF32">
    <property type="entry name" value="MEMBRANE-BOUND LYTIC MUREIN TRANSGLYCOSYLASE F"/>
    <property type="match status" value="1"/>
</dbReference>
<dbReference type="InterPro" id="IPR023346">
    <property type="entry name" value="Lysozyme-like_dom_sf"/>
</dbReference>
<feature type="domain" description="Solute-binding protein family 3/N-terminal" evidence="6">
    <location>
        <begin position="48"/>
        <end position="291"/>
    </location>
</feature>
<evidence type="ECO:0000256" key="5">
    <source>
        <dbReference type="SAM" id="SignalP"/>
    </source>
</evidence>
<dbReference type="EMBL" id="FNIJ01000006">
    <property type="protein sequence ID" value="SDN92631.1"/>
    <property type="molecule type" value="Genomic_DNA"/>
</dbReference>
<dbReference type="PANTHER" id="PTHR35936">
    <property type="entry name" value="MEMBRANE-BOUND LYTIC MUREIN TRANSGLYCOSYLASE F"/>
    <property type="match status" value="1"/>
</dbReference>
<dbReference type="Proteomes" id="UP000242957">
    <property type="component" value="Unassembled WGS sequence"/>
</dbReference>
<protein>
    <submittedName>
        <fullName evidence="7">Membrane-bound lytic murein transglycosylase MltF</fullName>
    </submittedName>
</protein>
<dbReference type="RefSeq" id="WP_084310819.1">
    <property type="nucleotide sequence ID" value="NZ_FNIJ01000006.1"/>
</dbReference>
<comment type="similarity">
    <text evidence="2">Belongs to the bacterial solute-binding protein 3 family.</text>
</comment>